<evidence type="ECO:0000313" key="2">
    <source>
        <dbReference type="Proteomes" id="UP000001411"/>
    </source>
</evidence>
<dbReference type="AlphaFoldDB" id="A0A0H2VG64"/>
<sequence length="74" mass="8945">MKVYKLNYQHHKDIVDDNVLTMFVTADNQDEVEAFAKKLHYKIEHLSPLTKKEFEDEKAKDSHYRLEHVDHYLN</sequence>
<accession>A0A0H2VG64</accession>
<name>A0A0H2VG64_STAES</name>
<gene>
    <name evidence="1" type="ordered locus">SE_0230</name>
</gene>
<reference evidence="1 2" key="1">
    <citation type="journal article" date="2003" name="Mol. Microbiol.">
        <title>Genome-based analysis of virulence genes in a non-biofilm-forming Staphylococcus epidermidis strain (ATCC 12228).</title>
        <authorList>
            <person name="Zhang Y.Q."/>
            <person name="Ren S.X."/>
            <person name="Li H.L."/>
            <person name="Wang Y.X."/>
            <person name="Fu G."/>
            <person name="Yang J."/>
            <person name="Qin Z.Q."/>
            <person name="Miao Y.G."/>
            <person name="Wang W.Y."/>
            <person name="Chen R.S."/>
            <person name="Shen Y."/>
            <person name="Chen Z."/>
            <person name="Yuan Z.H."/>
            <person name="Zhao G.P."/>
            <person name="Qu D."/>
            <person name="Danchin A."/>
            <person name="Wen Y.M."/>
        </authorList>
    </citation>
    <scope>NUCLEOTIDE SEQUENCE [LARGE SCALE GENOMIC DNA]</scope>
    <source>
        <strain evidence="2">ATCC 12228 / FDA PCI 1200</strain>
    </source>
</reference>
<dbReference type="EMBL" id="AE015929">
    <property type="protein sequence ID" value="AAO03827.1"/>
    <property type="molecule type" value="Genomic_DNA"/>
</dbReference>
<organism evidence="1 2">
    <name type="scientific">Staphylococcus epidermidis (strain ATCC 12228 / FDA PCI 1200)</name>
    <dbReference type="NCBI Taxonomy" id="176280"/>
    <lineage>
        <taxon>Bacteria</taxon>
        <taxon>Bacillati</taxon>
        <taxon>Bacillota</taxon>
        <taxon>Bacilli</taxon>
        <taxon>Bacillales</taxon>
        <taxon>Staphylococcaceae</taxon>
        <taxon>Staphylococcus</taxon>
    </lineage>
</organism>
<dbReference type="GeneID" id="50017626"/>
<proteinExistence type="predicted"/>
<evidence type="ECO:0000313" key="1">
    <source>
        <dbReference type="EMBL" id="AAO03827.1"/>
    </source>
</evidence>
<dbReference type="eggNOG" id="ENOG5030FRW">
    <property type="taxonomic scope" value="Bacteria"/>
</dbReference>
<dbReference type="Proteomes" id="UP000001411">
    <property type="component" value="Chromosome"/>
</dbReference>
<dbReference type="Gene3D" id="3.10.20.730">
    <property type="entry name" value="RNAP, epsilon subunit-like"/>
    <property type="match status" value="1"/>
</dbReference>
<dbReference type="PATRIC" id="fig|176280.10.peg.209"/>
<dbReference type="KEGG" id="sep:SE_0230"/>
<protein>
    <recommendedName>
        <fullName evidence="3">DUF1447 family protein</fullName>
    </recommendedName>
</protein>
<dbReference type="HOGENOM" id="CLU_2686045_0_0_9"/>
<evidence type="ECO:0008006" key="3">
    <source>
        <dbReference type="Google" id="ProtNLM"/>
    </source>
</evidence>
<dbReference type="OrthoDB" id="2400237at2"/>
<dbReference type="RefSeq" id="WP_001830485.1">
    <property type="nucleotide sequence ID" value="NC_004461.1"/>
</dbReference>